<dbReference type="EMBL" id="HBKO01012058">
    <property type="protein sequence ID" value="CAE2205759.1"/>
    <property type="molecule type" value="Transcribed_RNA"/>
</dbReference>
<accession>A0A6T7Y7X0</accession>
<reference evidence="1" key="1">
    <citation type="submission" date="2021-01" db="EMBL/GenBank/DDBJ databases">
        <authorList>
            <person name="Corre E."/>
            <person name="Pelletier E."/>
            <person name="Niang G."/>
            <person name="Scheremetjew M."/>
            <person name="Finn R."/>
            <person name="Kale V."/>
            <person name="Holt S."/>
            <person name="Cochrane G."/>
            <person name="Meng A."/>
            <person name="Brown T."/>
            <person name="Cohen L."/>
        </authorList>
    </citation>
    <scope>NUCLEOTIDE SEQUENCE</scope>
    <source>
        <strain evidence="1">UIO037</strain>
    </source>
</reference>
<proteinExistence type="predicted"/>
<protein>
    <submittedName>
        <fullName evidence="1">Uncharacterized protein</fullName>
    </submittedName>
</protein>
<evidence type="ECO:0000313" key="1">
    <source>
        <dbReference type="EMBL" id="CAE2205759.1"/>
    </source>
</evidence>
<organism evidence="1">
    <name type="scientific">Prymnesium polylepis</name>
    <dbReference type="NCBI Taxonomy" id="72548"/>
    <lineage>
        <taxon>Eukaryota</taxon>
        <taxon>Haptista</taxon>
        <taxon>Haptophyta</taxon>
        <taxon>Prymnesiophyceae</taxon>
        <taxon>Prymnesiales</taxon>
        <taxon>Prymnesiaceae</taxon>
        <taxon>Prymnesium</taxon>
    </lineage>
</organism>
<gene>
    <name evidence="1" type="ORF">CPOL0286_LOCUS5371</name>
</gene>
<dbReference type="AlphaFoldDB" id="A0A6T7Y7X0"/>
<name>A0A6T7Y7X0_9EUKA</name>
<sequence>MARTHEPGRQSPNFLPAWRELSCPSWAPGKLPHEMLALDRRRKLHEKKMVEMEFVILQRRQDVFNLREQQRIATTKDLDYKLKGKELKRAAAEEEAERRAMSARHEVLAVKLPGTWHDSIAYPVAYAPKRRAQPFGSGRSLLPPIR</sequence>